<evidence type="ECO:0000313" key="1">
    <source>
        <dbReference type="EMBL" id="AEJ19183.1"/>
    </source>
</evidence>
<dbReference type="InterPro" id="IPR011050">
    <property type="entry name" value="Pectin_lyase_fold/virulence"/>
</dbReference>
<name>F8EXF6_GRAC1</name>
<dbReference type="PROSITE" id="PS51257">
    <property type="entry name" value="PROKAR_LIPOPROTEIN"/>
    <property type="match status" value="1"/>
</dbReference>
<organism evidence="1 2">
    <name type="scientific">Gracilinema caldarium (strain ATCC 51460 / DSM 7334 / H1)</name>
    <name type="common">Treponema caldarium</name>
    <dbReference type="NCBI Taxonomy" id="744872"/>
    <lineage>
        <taxon>Bacteria</taxon>
        <taxon>Pseudomonadati</taxon>
        <taxon>Spirochaetota</taxon>
        <taxon>Spirochaetia</taxon>
        <taxon>Spirochaetales</taxon>
        <taxon>Breznakiellaceae</taxon>
        <taxon>Gracilinema</taxon>
    </lineage>
</organism>
<dbReference type="Proteomes" id="UP000000503">
    <property type="component" value="Chromosome"/>
</dbReference>
<dbReference type="EMBL" id="CP002868">
    <property type="protein sequence ID" value="AEJ19183.1"/>
    <property type="molecule type" value="Genomic_DNA"/>
</dbReference>
<accession>F8EXF6</accession>
<dbReference type="OrthoDB" id="362460at2"/>
<dbReference type="RefSeq" id="WP_013968494.1">
    <property type="nucleotide sequence ID" value="NC_015732.1"/>
</dbReference>
<proteinExistence type="predicted"/>
<dbReference type="STRING" id="744872.Spica_1034"/>
<protein>
    <submittedName>
        <fullName evidence="1">Uncharacterized protein</fullName>
    </submittedName>
</protein>
<reference evidence="2" key="1">
    <citation type="journal article" date="2013" name="Stand. Genomic Sci.">
        <title>Genome sequence of the thermophilic fresh-water bacterium Spirochaeta caldaria type strain (H1(T)), reclassification of Spirochaeta caldaria, Spirochaeta stenostrepta, and Spirochaeta zuelzerae in the genus Treponema as Treponema caldaria comb. nov., Treponema stenostrepta comb. nov., and Treponema zuelzerae comb. nov., and emendation of the genus Treponema.</title>
        <authorList>
            <person name="Abt B."/>
            <person name="Goker M."/>
            <person name="Scheuner C."/>
            <person name="Han C."/>
            <person name="Lu M."/>
            <person name="Misra M."/>
            <person name="Lapidus A."/>
            <person name="Nolan M."/>
            <person name="Lucas S."/>
            <person name="Hammon N."/>
            <person name="Deshpande S."/>
            <person name="Cheng J.F."/>
            <person name="Tapia R."/>
            <person name="Goodwin L.A."/>
            <person name="Pitluck S."/>
            <person name="Liolios K."/>
            <person name="Pagani I."/>
            <person name="Ivanova N."/>
            <person name="Mavromatis K."/>
            <person name="Mikhailova N."/>
            <person name="Huntemann M."/>
            <person name="Pati A."/>
            <person name="Chen A."/>
            <person name="Palaniappan K."/>
            <person name="Land M."/>
            <person name="Hauser L."/>
            <person name="Jeffries C.D."/>
            <person name="Rohde M."/>
            <person name="Spring S."/>
            <person name="Gronow S."/>
            <person name="Detter J.C."/>
            <person name="Bristow J."/>
            <person name="Eisen J.A."/>
            <person name="Markowitz V."/>
            <person name="Hugenholtz P."/>
            <person name="Kyrpides N.C."/>
            <person name="Woyke T."/>
            <person name="Klenk H.P."/>
        </authorList>
    </citation>
    <scope>NUCLEOTIDE SEQUENCE</scope>
    <source>
        <strain evidence="2">ATCC 51460 / DSM 7334 / H1</strain>
    </source>
</reference>
<keyword evidence="2" id="KW-1185">Reference proteome</keyword>
<dbReference type="KEGG" id="scd:Spica_1034"/>
<dbReference type="AlphaFoldDB" id="F8EXF6"/>
<gene>
    <name evidence="1" type="ordered locus">Spica_1034</name>
</gene>
<dbReference type="eggNOG" id="ENOG5030IF3">
    <property type="taxonomic scope" value="Bacteria"/>
</dbReference>
<evidence type="ECO:0000313" key="2">
    <source>
        <dbReference type="Proteomes" id="UP000000503"/>
    </source>
</evidence>
<dbReference type="SUPFAM" id="SSF51126">
    <property type="entry name" value="Pectin lyase-like"/>
    <property type="match status" value="1"/>
</dbReference>
<sequence>MRQRHIPYGIIGLGCILILLPLTLYAQTGTSQSGLQTNAHSGAFNKDQRFWFSAPLQERIVLNLDGKELFRGIGSTSVLLSVPVGAEKDYTIQVQRRSAPPDNTLLEEQNYFIHLDKQPPQKPVLTQSTEDGLIYTIRISCELDTVLEGVYYASGVIIPFDRNEEVTSFVKTLKAPLSLIVWAVDAAGNCSEPVSFSAEKADFSIISPAPGVWQNMQRLVIENRGPGTLYWTDDGSDPFSATGQLYEKPVLIQKTGIILLRIGIKLPNGLGYEKKITYRVESPGDDPYSIPEQIHTASILNVDGEYQWAIEPGPWLDKRIPIQLVPVESYRRFINLVLKNSRGIYRYPILLDGTGNEKSDAFELAGTTITNEAGLFTQNSEKTEQQNDAVKGTAVDLDPILVSEGPLRVLFWKNIEIGVIRYHITPETSWKDYVGPILVPPEPCTFEWIVDNGLAQEGPVQRVFKALEYQFPFLQGVIQYRSLYPEPGEIHTLAAFNGNDVPTFVACTGEDLEWSILTAEGKQLVLRRTDSLPPPEPNLTAPAEAAWVSGAVRIESSLPEAEEELKTIIQATFSYPSGKVEKRQAEGVLFIDVPLESPVAISIMSYAMDGTGNKGPVVSRNFTIDANSVYVSNQGSPNGDGSRNRPVNSLEQALEIAKQLGRSSIRIQDLVFIDKPLTLVPGFTIESSMNEQRGEIRLSKDGMLLVESGTIRIGRLTIRSDAEDYPAIEVHGGNLELSNTTIFMKGRDVRAIVSTSGEIMMSNSSINLDAAQSAIALYAGDCKIVLHATTLSVKAGKYAVGVEQRRGTFLQKDGSLTVTAQDGTIWLFSNLEWAQVHQVQAALVSNFVAQACIAGGFIPQVENSTFYFKGSARQASVFNFLVSEMVKSHQLQTGGTIKGNYFIGFNSLVHASDFPMDLKTFNRTFATPDAPNFVNEDP</sequence>
<dbReference type="HOGENOM" id="CLU_312582_0_0_12"/>